<keyword evidence="1" id="KW-1133">Transmembrane helix</keyword>
<sequence>MTRSRFAAGLGHLIQAAVIGAGCTVAVSLLAFGLAWAISAWTGETVIGANIGLGLALFALRLVATPALGWWLARRVGIPRPGTATLVAVVLYLLLAWLNPMDLAPPAVLLAQCLQGALAGAGGCYVAMRLSRNH</sequence>
<dbReference type="RefSeq" id="WP_344966913.1">
    <property type="nucleotide sequence ID" value="NZ_BAABDD010000002.1"/>
</dbReference>
<evidence type="ECO:0008006" key="4">
    <source>
        <dbReference type="Google" id="ProtNLM"/>
    </source>
</evidence>
<name>A0ABP7EYK7_9ACTN</name>
<accession>A0ABP7EYK7</accession>
<organism evidence="2 3">
    <name type="scientific">Salinactinospora qingdaonensis</name>
    <dbReference type="NCBI Taxonomy" id="702744"/>
    <lineage>
        <taxon>Bacteria</taxon>
        <taxon>Bacillati</taxon>
        <taxon>Actinomycetota</taxon>
        <taxon>Actinomycetes</taxon>
        <taxon>Streptosporangiales</taxon>
        <taxon>Nocardiopsidaceae</taxon>
        <taxon>Salinactinospora</taxon>
    </lineage>
</organism>
<evidence type="ECO:0000313" key="3">
    <source>
        <dbReference type="Proteomes" id="UP001500908"/>
    </source>
</evidence>
<dbReference type="PROSITE" id="PS51257">
    <property type="entry name" value="PROKAR_LIPOPROTEIN"/>
    <property type="match status" value="1"/>
</dbReference>
<evidence type="ECO:0000313" key="2">
    <source>
        <dbReference type="EMBL" id="GAA3727645.1"/>
    </source>
</evidence>
<reference evidence="3" key="1">
    <citation type="journal article" date="2019" name="Int. J. Syst. Evol. Microbiol.">
        <title>The Global Catalogue of Microorganisms (GCM) 10K type strain sequencing project: providing services to taxonomists for standard genome sequencing and annotation.</title>
        <authorList>
            <consortium name="The Broad Institute Genomics Platform"/>
            <consortium name="The Broad Institute Genome Sequencing Center for Infectious Disease"/>
            <person name="Wu L."/>
            <person name="Ma J."/>
        </authorList>
    </citation>
    <scope>NUCLEOTIDE SEQUENCE [LARGE SCALE GENOMIC DNA]</scope>
    <source>
        <strain evidence="3">JCM 17137</strain>
    </source>
</reference>
<feature type="transmembrane region" description="Helical" evidence="1">
    <location>
        <begin position="107"/>
        <end position="128"/>
    </location>
</feature>
<protein>
    <recommendedName>
        <fullName evidence="4">Major facilitator superfamily (MFS) profile domain-containing protein</fullName>
    </recommendedName>
</protein>
<evidence type="ECO:0000256" key="1">
    <source>
        <dbReference type="SAM" id="Phobius"/>
    </source>
</evidence>
<feature type="transmembrane region" description="Helical" evidence="1">
    <location>
        <begin position="84"/>
        <end position="101"/>
    </location>
</feature>
<keyword evidence="3" id="KW-1185">Reference proteome</keyword>
<feature type="transmembrane region" description="Helical" evidence="1">
    <location>
        <begin position="51"/>
        <end position="72"/>
    </location>
</feature>
<comment type="caution">
    <text evidence="2">The sequence shown here is derived from an EMBL/GenBank/DDBJ whole genome shotgun (WGS) entry which is preliminary data.</text>
</comment>
<dbReference type="EMBL" id="BAABDD010000002">
    <property type="protein sequence ID" value="GAA3727645.1"/>
    <property type="molecule type" value="Genomic_DNA"/>
</dbReference>
<proteinExistence type="predicted"/>
<keyword evidence="1" id="KW-0812">Transmembrane</keyword>
<gene>
    <name evidence="2" type="ORF">GCM10022402_05440</name>
</gene>
<keyword evidence="1" id="KW-0472">Membrane</keyword>
<feature type="transmembrane region" description="Helical" evidence="1">
    <location>
        <begin position="12"/>
        <end position="39"/>
    </location>
</feature>
<dbReference type="Proteomes" id="UP001500908">
    <property type="component" value="Unassembled WGS sequence"/>
</dbReference>